<gene>
    <name evidence="7" type="ORF">MTBBW1_2920001</name>
</gene>
<evidence type="ECO:0000256" key="5">
    <source>
        <dbReference type="SAM" id="Phobius"/>
    </source>
</evidence>
<dbReference type="NCBIfam" id="NF033592">
    <property type="entry name" value="transpos_IS4_1"/>
    <property type="match status" value="1"/>
</dbReference>
<dbReference type="PANTHER" id="PTHR33258:SF1">
    <property type="entry name" value="TRANSPOSASE INSL FOR INSERTION SEQUENCE ELEMENT IS186A-RELATED"/>
    <property type="match status" value="1"/>
</dbReference>
<evidence type="ECO:0000256" key="1">
    <source>
        <dbReference type="ARBA" id="ARBA00010075"/>
    </source>
</evidence>
<keyword evidence="3" id="KW-0238">DNA-binding</keyword>
<dbReference type="GO" id="GO:0003677">
    <property type="term" value="F:DNA binding"/>
    <property type="evidence" value="ECO:0007669"/>
    <property type="project" value="UniProtKB-KW"/>
</dbReference>
<dbReference type="PANTHER" id="PTHR33258">
    <property type="entry name" value="TRANSPOSASE INSL FOR INSERTION SEQUENCE ELEMENT IS186A-RELATED"/>
    <property type="match status" value="1"/>
</dbReference>
<evidence type="ECO:0000313" key="8">
    <source>
        <dbReference type="Proteomes" id="UP000191931"/>
    </source>
</evidence>
<proteinExistence type="inferred from homology"/>
<dbReference type="InterPro" id="IPR012337">
    <property type="entry name" value="RNaseH-like_sf"/>
</dbReference>
<dbReference type="EMBL" id="FWEV01000215">
    <property type="protein sequence ID" value="SLM31260.1"/>
    <property type="molecule type" value="Genomic_DNA"/>
</dbReference>
<organism evidence="7 8">
    <name type="scientific">Desulfamplus magnetovallimortis</name>
    <dbReference type="NCBI Taxonomy" id="1246637"/>
    <lineage>
        <taxon>Bacteria</taxon>
        <taxon>Pseudomonadati</taxon>
        <taxon>Thermodesulfobacteriota</taxon>
        <taxon>Desulfobacteria</taxon>
        <taxon>Desulfobacterales</taxon>
        <taxon>Desulfobacteraceae</taxon>
        <taxon>Desulfamplus</taxon>
    </lineage>
</organism>
<name>A0A1W1HFL1_9BACT</name>
<keyword evidence="5" id="KW-1133">Transmembrane helix</keyword>
<keyword evidence="5" id="KW-0472">Membrane</keyword>
<feature type="domain" description="Transposase IS4-like" evidence="6">
    <location>
        <begin position="126"/>
        <end position="375"/>
    </location>
</feature>
<dbReference type="Pfam" id="PF01609">
    <property type="entry name" value="DDE_Tnp_1"/>
    <property type="match status" value="1"/>
</dbReference>
<dbReference type="AlphaFoldDB" id="A0A1W1HFL1"/>
<keyword evidence="2" id="KW-0815">Transposition</keyword>
<keyword evidence="5" id="KW-0812">Transmembrane</keyword>
<evidence type="ECO:0000256" key="4">
    <source>
        <dbReference type="ARBA" id="ARBA00023172"/>
    </source>
</evidence>
<keyword evidence="4" id="KW-0233">DNA recombination</keyword>
<reference evidence="7 8" key="1">
    <citation type="submission" date="2017-03" db="EMBL/GenBank/DDBJ databases">
        <authorList>
            <person name="Afonso C.L."/>
            <person name="Miller P.J."/>
            <person name="Scott M.A."/>
            <person name="Spackman E."/>
            <person name="Goraichik I."/>
            <person name="Dimitrov K.M."/>
            <person name="Suarez D.L."/>
            <person name="Swayne D.E."/>
        </authorList>
    </citation>
    <scope>NUCLEOTIDE SEQUENCE [LARGE SCALE GENOMIC DNA]</scope>
    <source>
        <strain evidence="7">PRJEB14757</strain>
    </source>
</reference>
<dbReference type="GO" id="GO:0006313">
    <property type="term" value="P:DNA transposition"/>
    <property type="evidence" value="ECO:0007669"/>
    <property type="project" value="InterPro"/>
</dbReference>
<dbReference type="Proteomes" id="UP000191931">
    <property type="component" value="Unassembled WGS sequence"/>
</dbReference>
<dbReference type="InterPro" id="IPR002559">
    <property type="entry name" value="Transposase_11"/>
</dbReference>
<sequence>MKLFESIEDKRDKVEQKIEELFDSEGLNQLAKEVGFIQRSTSKIKGDDFIKLMTLGFLENSLESLEGLCDILFELNPNARVSPQALAQRINKNESVEYLKEVFNLAVKKNLESIGSKLSIDLLDDFESIFFEDSTKIELNQKLADKFPGSGGSASKASLKLNLIYDFKDKTVENISISPGNQPDQSEKGILDHVDKNDLVIRDLGYFSIDSLFEITNKSAYYLSRFKKGVNVYLSNDKDSLPINLVDYLNKYYEDQSVIDLNVYIGVQKLGVRLIAYKLPEEIVNERRRKAKKNAKKKGKQLSEEYLKWLSFGIFITNVCRSVWDSKIIGTIYRLRWEIELIFKNWKSLLNIEILKGTVNERIQCILYGRLILIVIMTMIYSYISWYTTKYYKKEVSFHKIINWLKRMNRLEKAICNNELNILLKKIEKDSSSILCKQKRKRKTIQQLIQDSISYMDSFQNDDVKENELIQLFVFDKAA</sequence>
<dbReference type="InterPro" id="IPR047952">
    <property type="entry name" value="Transpos_IS4"/>
</dbReference>
<dbReference type="OrthoDB" id="8093733at2"/>
<evidence type="ECO:0000259" key="6">
    <source>
        <dbReference type="Pfam" id="PF01609"/>
    </source>
</evidence>
<dbReference type="RefSeq" id="WP_080810117.1">
    <property type="nucleotide sequence ID" value="NZ_LT828593.1"/>
</dbReference>
<evidence type="ECO:0000256" key="3">
    <source>
        <dbReference type="ARBA" id="ARBA00023125"/>
    </source>
</evidence>
<accession>A0A1W1HFL1</accession>
<evidence type="ECO:0000313" key="7">
    <source>
        <dbReference type="EMBL" id="SLM31260.1"/>
    </source>
</evidence>
<feature type="transmembrane region" description="Helical" evidence="5">
    <location>
        <begin position="366"/>
        <end position="384"/>
    </location>
</feature>
<dbReference type="GO" id="GO:0004803">
    <property type="term" value="F:transposase activity"/>
    <property type="evidence" value="ECO:0007669"/>
    <property type="project" value="InterPro"/>
</dbReference>
<protein>
    <recommendedName>
        <fullName evidence="6">Transposase IS4-like domain-containing protein</fullName>
    </recommendedName>
</protein>
<dbReference type="SUPFAM" id="SSF53098">
    <property type="entry name" value="Ribonuclease H-like"/>
    <property type="match status" value="1"/>
</dbReference>
<comment type="similarity">
    <text evidence="1">Belongs to the transposase 11 family.</text>
</comment>
<keyword evidence="8" id="KW-1185">Reference proteome</keyword>
<evidence type="ECO:0000256" key="2">
    <source>
        <dbReference type="ARBA" id="ARBA00022578"/>
    </source>
</evidence>